<dbReference type="AlphaFoldDB" id="A0AAV7PZF0"/>
<name>A0AAV7PZF0_PLEWA</name>
<protein>
    <submittedName>
        <fullName evidence="2">Uncharacterized protein</fullName>
    </submittedName>
</protein>
<sequence length="70" mass="7126">MPKGALGGDHLGFTHVGGCPPGDARDSPDVSTDTGDSAASREDPSSFVTDLTPTPVPRTRAAAQLYALCL</sequence>
<gene>
    <name evidence="2" type="ORF">NDU88_010669</name>
</gene>
<dbReference type="Proteomes" id="UP001066276">
    <property type="component" value="Chromosome 7"/>
</dbReference>
<feature type="compositionally biased region" description="Gly residues" evidence="1">
    <location>
        <begin position="1"/>
        <end position="10"/>
    </location>
</feature>
<keyword evidence="3" id="KW-1185">Reference proteome</keyword>
<feature type="region of interest" description="Disordered" evidence="1">
    <location>
        <begin position="1"/>
        <end position="56"/>
    </location>
</feature>
<reference evidence="2" key="1">
    <citation type="journal article" date="2022" name="bioRxiv">
        <title>Sequencing and chromosome-scale assembly of the giantPleurodeles waltlgenome.</title>
        <authorList>
            <person name="Brown T."/>
            <person name="Elewa A."/>
            <person name="Iarovenko S."/>
            <person name="Subramanian E."/>
            <person name="Araus A.J."/>
            <person name="Petzold A."/>
            <person name="Susuki M."/>
            <person name="Suzuki K.-i.T."/>
            <person name="Hayashi T."/>
            <person name="Toyoda A."/>
            <person name="Oliveira C."/>
            <person name="Osipova E."/>
            <person name="Leigh N.D."/>
            <person name="Simon A."/>
            <person name="Yun M.H."/>
        </authorList>
    </citation>
    <scope>NUCLEOTIDE SEQUENCE</scope>
    <source>
        <strain evidence="2">20211129_DDA</strain>
        <tissue evidence="2">Liver</tissue>
    </source>
</reference>
<proteinExistence type="predicted"/>
<evidence type="ECO:0000313" key="2">
    <source>
        <dbReference type="EMBL" id="KAJ1132355.1"/>
    </source>
</evidence>
<organism evidence="2 3">
    <name type="scientific">Pleurodeles waltl</name>
    <name type="common">Iberian ribbed newt</name>
    <dbReference type="NCBI Taxonomy" id="8319"/>
    <lineage>
        <taxon>Eukaryota</taxon>
        <taxon>Metazoa</taxon>
        <taxon>Chordata</taxon>
        <taxon>Craniata</taxon>
        <taxon>Vertebrata</taxon>
        <taxon>Euteleostomi</taxon>
        <taxon>Amphibia</taxon>
        <taxon>Batrachia</taxon>
        <taxon>Caudata</taxon>
        <taxon>Salamandroidea</taxon>
        <taxon>Salamandridae</taxon>
        <taxon>Pleurodelinae</taxon>
        <taxon>Pleurodeles</taxon>
    </lineage>
</organism>
<comment type="caution">
    <text evidence="2">The sequence shown here is derived from an EMBL/GenBank/DDBJ whole genome shotgun (WGS) entry which is preliminary data.</text>
</comment>
<evidence type="ECO:0000256" key="1">
    <source>
        <dbReference type="SAM" id="MobiDB-lite"/>
    </source>
</evidence>
<dbReference type="EMBL" id="JANPWB010000011">
    <property type="protein sequence ID" value="KAJ1132355.1"/>
    <property type="molecule type" value="Genomic_DNA"/>
</dbReference>
<evidence type="ECO:0000313" key="3">
    <source>
        <dbReference type="Proteomes" id="UP001066276"/>
    </source>
</evidence>
<accession>A0AAV7PZF0</accession>